<keyword evidence="2" id="KW-1185">Reference proteome</keyword>
<name>A0A7W8XPX8_9HYPH</name>
<dbReference type="Proteomes" id="UP000549882">
    <property type="component" value="Unassembled WGS sequence"/>
</dbReference>
<evidence type="ECO:0000313" key="2">
    <source>
        <dbReference type="Proteomes" id="UP000549882"/>
    </source>
</evidence>
<dbReference type="AlphaFoldDB" id="A0A7W8XPX8"/>
<protein>
    <submittedName>
        <fullName evidence="1">Uncharacterized protein</fullName>
    </submittedName>
</protein>
<organism evidence="1 2">
    <name type="scientific">Rhizobium paranaense</name>
    <dbReference type="NCBI Taxonomy" id="1650438"/>
    <lineage>
        <taxon>Bacteria</taxon>
        <taxon>Pseudomonadati</taxon>
        <taxon>Pseudomonadota</taxon>
        <taxon>Alphaproteobacteria</taxon>
        <taxon>Hyphomicrobiales</taxon>
        <taxon>Rhizobiaceae</taxon>
        <taxon>Rhizobium/Agrobacterium group</taxon>
        <taxon>Rhizobium</taxon>
    </lineage>
</organism>
<evidence type="ECO:0000313" key="1">
    <source>
        <dbReference type="EMBL" id="MBB5573447.1"/>
    </source>
</evidence>
<reference evidence="1 2" key="1">
    <citation type="submission" date="2020-08" db="EMBL/GenBank/DDBJ databases">
        <title>Genomic Encyclopedia of Type Strains, Phase IV (KMG-V): Genome sequencing to study the core and pangenomes of soil and plant-associated prokaryotes.</title>
        <authorList>
            <person name="Whitman W."/>
        </authorList>
    </citation>
    <scope>NUCLEOTIDE SEQUENCE [LARGE SCALE GENOMIC DNA]</scope>
    <source>
        <strain evidence="1 2">SEMIA 4064</strain>
    </source>
</reference>
<proteinExistence type="predicted"/>
<dbReference type="EMBL" id="JACHBI010000003">
    <property type="protein sequence ID" value="MBB5573447.1"/>
    <property type="molecule type" value="Genomic_DNA"/>
</dbReference>
<sequence>MALMGMMAGRGREAGIALANFRAGFRPRHALAVAASSAALLASSPAFSLQVEGHEAFIVDRCGGDYDCKDVKLVVLNDKHDKADIYSGNEVNGHEADGSPSHVSGYAFKYNGGNLSISQDGTPSQLNGKASDVKFNNGVAFESDKNYVYIYSACNADGASSVAGITTSCDLNYIGVDKKTSNAIQIGGHYAPLAAAPAGGADLCKAGVMAGQFSFLNNGYEYRLASDLCQQGKSTLAIVSNNVVKSSFDLQMRPLAGSN</sequence>
<accession>A0A7W8XPX8</accession>
<dbReference type="RefSeq" id="WP_107108425.1">
    <property type="nucleotide sequence ID" value="NZ_JACHBI010000003.1"/>
</dbReference>
<gene>
    <name evidence="1" type="ORF">GGD50_002060</name>
</gene>
<comment type="caution">
    <text evidence="1">The sequence shown here is derived from an EMBL/GenBank/DDBJ whole genome shotgun (WGS) entry which is preliminary data.</text>
</comment>